<protein>
    <submittedName>
        <fullName evidence="5">Phage tail tape measure protein</fullName>
    </submittedName>
</protein>
<keyword evidence="1" id="KW-1188">Viral release from host cell</keyword>
<name>A0ABY5P7Z7_9LACT</name>
<proteinExistence type="predicted"/>
<keyword evidence="2" id="KW-0175">Coiled coil</keyword>
<evidence type="ECO:0000256" key="3">
    <source>
        <dbReference type="SAM" id="Phobius"/>
    </source>
</evidence>
<dbReference type="Pfam" id="PF10145">
    <property type="entry name" value="PhageMin_Tail"/>
    <property type="match status" value="1"/>
</dbReference>
<feature type="domain" description="Phage tail tape measure protein" evidence="4">
    <location>
        <begin position="191"/>
        <end position="387"/>
    </location>
</feature>
<dbReference type="PANTHER" id="PTHR37813:SF1">
    <property type="entry name" value="FELS-2 PROPHAGE PROTEIN"/>
    <property type="match status" value="1"/>
</dbReference>
<dbReference type="PANTHER" id="PTHR37813">
    <property type="entry name" value="FELS-2 PROPHAGE PROTEIN"/>
    <property type="match status" value="1"/>
</dbReference>
<keyword evidence="6" id="KW-1185">Reference proteome</keyword>
<dbReference type="InterPro" id="IPR016024">
    <property type="entry name" value="ARM-type_fold"/>
</dbReference>
<evidence type="ECO:0000259" key="4">
    <source>
        <dbReference type="Pfam" id="PF10145"/>
    </source>
</evidence>
<evidence type="ECO:0000313" key="6">
    <source>
        <dbReference type="Proteomes" id="UP001315967"/>
    </source>
</evidence>
<sequence>MSKRIKGITVEIGGDTTKLQDALKDVNKEIRSTESQLRDVNKLLKLDPGNTELLVQKHKLLGKAIDDTKSKLSSLKEAQTSANQALAQGTISQEQYDALQREIIETEQALKSLEKQAHASNSTLANVSIAGEQFQVAGDKVKSAGQKMMPVTATIAVLGVAAVKTSSDFDTAMSQVLAISGATGDEFDELRDKAREMGAKTKFSATDAAEAMNYMAMAGWKTSDMISGIDGVMNLAAASGEDLALTSDIITDALTAFGLQASDSAHFADVLAAASSNANTNVSMMGETFKYAAPIAGALGYTIEDTALAIGLMANAGIKSSQAGTSLRTIMTELQGDLVLTSSSFGEVMVQTINMDGSMRGLTEIMTDLRLAFSQMTEAEQVANAELLVGKQAMSGFLAIMNAAPSDVDKLTQSIINADGAAESMSTTMQDNLEGELEELMSALEEVAISFGDILMPAVRAIVRALNGFVNAINALPSPIKAVVAVILVLVAAIGPLLIIVGQMMTGLGSIMIYGPKLIGMLSGILSFITGSMIPAVGAVITAIGPIPLAIGAIVTAIVLLWNKSDAFREGVVMIWENIKQATVQAWDSIGLFLSETWTATLKGGKELWNNFTTFMTNFLSNLGQQIQQSWQYLTVTTHEIWTGIKQFLTSTWQSIQQTTSQIINGIGQFISKSWNSITQTTSRFMSGLFNIIQQVWHSISSTISNTMNAISQFISSAWNNIVSFMGNILSNAISIVVNAFNAILNNSVNAMNNLQDIIYQGFMGAVNFIRDLASQAVTWGWDMVIGIANGINQAIGHLVNSVKNVANIIWSYLHFSVPEVGPLTDYESWMPDFMQGLSKGIERSRHLVRGSINKVAQDMMISPQVAGVEIAGVASNIPNSNREISSLVNKLTDNNQGQGDIIIPVYLGGNLLDEVIVNAQTRQNIRSGGR</sequence>
<keyword evidence="3" id="KW-0812">Transmembrane</keyword>
<feature type="coiled-coil region" evidence="2">
    <location>
        <begin position="16"/>
        <end position="43"/>
    </location>
</feature>
<evidence type="ECO:0000256" key="1">
    <source>
        <dbReference type="ARBA" id="ARBA00022612"/>
    </source>
</evidence>
<keyword evidence="3" id="KW-1133">Transmembrane helix</keyword>
<feature type="transmembrane region" description="Helical" evidence="3">
    <location>
        <begin position="482"/>
        <end position="502"/>
    </location>
</feature>
<dbReference type="SUPFAM" id="SSF48371">
    <property type="entry name" value="ARM repeat"/>
    <property type="match status" value="1"/>
</dbReference>
<dbReference type="Gene3D" id="1.20.120.20">
    <property type="entry name" value="Apolipoprotein"/>
    <property type="match status" value="1"/>
</dbReference>
<dbReference type="Proteomes" id="UP001315967">
    <property type="component" value="Chromosome"/>
</dbReference>
<feature type="transmembrane region" description="Helical" evidence="3">
    <location>
        <begin position="540"/>
        <end position="562"/>
    </location>
</feature>
<gene>
    <name evidence="5" type="ORF">NRE15_04250</name>
</gene>
<organism evidence="5 6">
    <name type="scientific">Fundicoccus culcitae</name>
    <dbReference type="NCBI Taxonomy" id="2969821"/>
    <lineage>
        <taxon>Bacteria</taxon>
        <taxon>Bacillati</taxon>
        <taxon>Bacillota</taxon>
        <taxon>Bacilli</taxon>
        <taxon>Lactobacillales</taxon>
        <taxon>Aerococcaceae</taxon>
        <taxon>Fundicoccus</taxon>
    </lineage>
</organism>
<feature type="transmembrane region" description="Helical" evidence="3">
    <location>
        <begin position="514"/>
        <end position="534"/>
    </location>
</feature>
<dbReference type="EMBL" id="CP102453">
    <property type="protein sequence ID" value="UUX34867.1"/>
    <property type="molecule type" value="Genomic_DNA"/>
</dbReference>
<evidence type="ECO:0000313" key="5">
    <source>
        <dbReference type="EMBL" id="UUX34867.1"/>
    </source>
</evidence>
<dbReference type="NCBIfam" id="TIGR01760">
    <property type="entry name" value="tape_meas_TP901"/>
    <property type="match status" value="1"/>
</dbReference>
<dbReference type="InterPro" id="IPR010090">
    <property type="entry name" value="Phage_tape_meas"/>
</dbReference>
<evidence type="ECO:0000256" key="2">
    <source>
        <dbReference type="SAM" id="Coils"/>
    </source>
</evidence>
<accession>A0ABY5P7Z7</accession>
<keyword evidence="3" id="KW-0472">Membrane</keyword>
<dbReference type="RefSeq" id="WP_313794367.1">
    <property type="nucleotide sequence ID" value="NZ_CP102453.1"/>
</dbReference>
<reference evidence="5 6" key="1">
    <citation type="submission" date="2022-08" db="EMBL/GenBank/DDBJ databases">
        <title>Aerococcaceae sp. nov isolated from spoiled eye mask.</title>
        <authorList>
            <person name="Zhou G."/>
            <person name="Xie X.-B."/>
            <person name="Shi Q.-S."/>
            <person name="Wang Y.-S."/>
            <person name="Wen X."/>
            <person name="Peng H."/>
            <person name="Yang X.-J."/>
            <person name="Tao H.-B."/>
            <person name="Huang X.-M."/>
        </authorList>
    </citation>
    <scope>NUCLEOTIDE SEQUENCE [LARGE SCALE GENOMIC DNA]</scope>
    <source>
        <strain evidence="6">DM20194951</strain>
    </source>
</reference>